<evidence type="ECO:0008006" key="3">
    <source>
        <dbReference type="Google" id="ProtNLM"/>
    </source>
</evidence>
<reference evidence="1 2" key="1">
    <citation type="submission" date="2018-05" db="EMBL/GenBank/DDBJ databases">
        <title>Micromonospora from Atacama Desert.</title>
        <authorList>
            <person name="Carro L."/>
            <person name="Goodfellow M."/>
            <person name="Klenk H.-P."/>
        </authorList>
    </citation>
    <scope>NUCLEOTIDE SEQUENCE [LARGE SCALE GENOMIC DNA]</scope>
    <source>
        <strain evidence="1 2">LB39</strain>
    </source>
</reference>
<protein>
    <recommendedName>
        <fullName evidence="3">DprA winged helix domain-containing protein</fullName>
    </recommendedName>
</protein>
<sequence length="217" mass="23887">MNRPNSIFEEVLGTLPDRQRELVEAAYALLEHSSGPVHRQFLPALSDATSRERLEELLRRTGRTLVTVDQLHFTSGFDDAVRTELTETGWQPLSLADRAVLVLVLVHSVAIPRSEEQIAADSWESPCPTTLQDVSRDSKVPVGEVRAALGRLTACGLLRTVRGGDHDSGYVPGPQMSRLTPAAREQLQDQLILAAAPDHPLAAAIRERRHNRVGGQR</sequence>
<gene>
    <name evidence="1" type="ORF">DLJ59_07100</name>
</gene>
<comment type="caution">
    <text evidence="1">The sequence shown here is derived from an EMBL/GenBank/DDBJ whole genome shotgun (WGS) entry which is preliminary data.</text>
</comment>
<accession>A0A3N9WXZ0</accession>
<organism evidence="1 2">
    <name type="scientific">Micromonospora inaquosa</name>
    <dbReference type="NCBI Taxonomy" id="2203716"/>
    <lineage>
        <taxon>Bacteria</taxon>
        <taxon>Bacillati</taxon>
        <taxon>Actinomycetota</taxon>
        <taxon>Actinomycetes</taxon>
        <taxon>Micromonosporales</taxon>
        <taxon>Micromonosporaceae</taxon>
        <taxon>Micromonospora</taxon>
    </lineage>
</organism>
<dbReference type="AlphaFoldDB" id="A0A3N9WXZ0"/>
<evidence type="ECO:0000313" key="2">
    <source>
        <dbReference type="Proteomes" id="UP000282312"/>
    </source>
</evidence>
<dbReference type="RefSeq" id="WP_124771698.1">
    <property type="nucleotide sequence ID" value="NZ_QGSZ01000153.1"/>
</dbReference>
<keyword evidence="2" id="KW-1185">Reference proteome</keyword>
<dbReference type="EMBL" id="QGSZ01000153">
    <property type="protein sequence ID" value="RQX05609.1"/>
    <property type="molecule type" value="Genomic_DNA"/>
</dbReference>
<proteinExistence type="predicted"/>
<dbReference type="Proteomes" id="UP000282312">
    <property type="component" value="Unassembled WGS sequence"/>
</dbReference>
<name>A0A3N9WXZ0_9ACTN</name>
<evidence type="ECO:0000313" key="1">
    <source>
        <dbReference type="EMBL" id="RQX05609.1"/>
    </source>
</evidence>
<dbReference type="OrthoDB" id="3819032at2"/>